<accession>A0A0E9T2A9</accession>
<dbReference type="AlphaFoldDB" id="A0A0E9T2A9"/>
<organism evidence="1">
    <name type="scientific">Anguilla anguilla</name>
    <name type="common">European freshwater eel</name>
    <name type="synonym">Muraena anguilla</name>
    <dbReference type="NCBI Taxonomy" id="7936"/>
    <lineage>
        <taxon>Eukaryota</taxon>
        <taxon>Metazoa</taxon>
        <taxon>Chordata</taxon>
        <taxon>Craniata</taxon>
        <taxon>Vertebrata</taxon>
        <taxon>Euteleostomi</taxon>
        <taxon>Actinopterygii</taxon>
        <taxon>Neopterygii</taxon>
        <taxon>Teleostei</taxon>
        <taxon>Anguilliformes</taxon>
        <taxon>Anguillidae</taxon>
        <taxon>Anguilla</taxon>
    </lineage>
</organism>
<dbReference type="EMBL" id="GBXM01061784">
    <property type="protein sequence ID" value="JAH46793.1"/>
    <property type="molecule type" value="Transcribed_RNA"/>
</dbReference>
<protein>
    <submittedName>
        <fullName evidence="1">Uncharacterized protein</fullName>
    </submittedName>
</protein>
<reference evidence="1" key="1">
    <citation type="submission" date="2014-11" db="EMBL/GenBank/DDBJ databases">
        <authorList>
            <person name="Amaro Gonzalez C."/>
        </authorList>
    </citation>
    <scope>NUCLEOTIDE SEQUENCE</scope>
</reference>
<sequence>MYVKHTYCMCAHIKLCLLVSLEPFVSYKDSHWSTVIYKTIRVP</sequence>
<reference evidence="1" key="2">
    <citation type="journal article" date="2015" name="Fish Shellfish Immunol.">
        <title>Early steps in the European eel (Anguilla anguilla)-Vibrio vulnificus interaction in the gills: Role of the RtxA13 toxin.</title>
        <authorList>
            <person name="Callol A."/>
            <person name="Pajuelo D."/>
            <person name="Ebbesson L."/>
            <person name="Teles M."/>
            <person name="MacKenzie S."/>
            <person name="Amaro C."/>
        </authorList>
    </citation>
    <scope>NUCLEOTIDE SEQUENCE</scope>
</reference>
<evidence type="ECO:0000313" key="1">
    <source>
        <dbReference type="EMBL" id="JAH46793.1"/>
    </source>
</evidence>
<proteinExistence type="predicted"/>
<name>A0A0E9T2A9_ANGAN</name>